<feature type="domain" description="Clr5" evidence="1">
    <location>
        <begin position="12"/>
        <end position="62"/>
    </location>
</feature>
<proteinExistence type="predicted"/>
<gene>
    <name evidence="2" type="ORF">BKA67DRAFT_576686</name>
</gene>
<comment type="caution">
    <text evidence="2">The sequence shown here is derived from an EMBL/GenBank/DDBJ whole genome shotgun (WGS) entry which is preliminary data.</text>
</comment>
<keyword evidence="3" id="KW-1185">Reference proteome</keyword>
<dbReference type="Proteomes" id="UP000758603">
    <property type="component" value="Unassembled WGS sequence"/>
</dbReference>
<accession>A0A9P8UFL3</accession>
<name>A0A9P8UFL3_9PEZI</name>
<evidence type="ECO:0000259" key="1">
    <source>
        <dbReference type="Pfam" id="PF14420"/>
    </source>
</evidence>
<protein>
    <recommendedName>
        <fullName evidence="1">Clr5 domain-containing protein</fullName>
    </recommendedName>
</protein>
<dbReference type="PANTHER" id="PTHR38788">
    <property type="entry name" value="CLR5 DOMAIN-CONTAINING PROTEIN"/>
    <property type="match status" value="1"/>
</dbReference>
<dbReference type="EMBL" id="JAGPXC010000007">
    <property type="protein sequence ID" value="KAH6649067.1"/>
    <property type="molecule type" value="Genomic_DNA"/>
</dbReference>
<dbReference type="OrthoDB" id="5308957at2759"/>
<dbReference type="RefSeq" id="XP_045955574.1">
    <property type="nucleotide sequence ID" value="XM_046103585.1"/>
</dbReference>
<sequence length="455" mass="51765">MGSRTESRWATSEQWESHRNTISYLYRETSLRNIVEIMENEYRFFATPRMYKLRIQAWGLRKNISLIEAKETLKSLMYDQQSSEGERVAKLSCIHSYICRLPSDKREELMELYRQVVTDSPGEQPGKGPPTAIAMSLAAADDLQRVEQCIHHLRTYVLGCFGKGIWSKNATPEPRITVLLTGWYHASVTAQGALRRGRPAQAFTVLQPFFEQQLDALSSHDPRIFVCTIAFAVVVSATGPEVGAAALNFAAQISNTIYGQLSPYFVTMKLLAGMNSVDQRLSLRTLLHSYYQFIEDQVEPDDPLRQYLQQYHDAARIFILRTDLDGQKLNDNHRISQELDKIADTMCNPSQNNHFKVTVVDMVNQKPDTQSFLLQSREVIYGNLYDTVNLESHTQWDISHASVLRGTLVTLSLLTDLELSHAQNGDVVQADGIRRRLEPLLDVYCGILTKRSVEK</sequence>
<dbReference type="AlphaFoldDB" id="A0A9P8UFL3"/>
<evidence type="ECO:0000313" key="3">
    <source>
        <dbReference type="Proteomes" id="UP000758603"/>
    </source>
</evidence>
<reference evidence="2" key="1">
    <citation type="journal article" date="2021" name="Nat. Commun.">
        <title>Genetic determinants of endophytism in the Arabidopsis root mycobiome.</title>
        <authorList>
            <person name="Mesny F."/>
            <person name="Miyauchi S."/>
            <person name="Thiergart T."/>
            <person name="Pickel B."/>
            <person name="Atanasova L."/>
            <person name="Karlsson M."/>
            <person name="Huettel B."/>
            <person name="Barry K.W."/>
            <person name="Haridas S."/>
            <person name="Chen C."/>
            <person name="Bauer D."/>
            <person name="Andreopoulos W."/>
            <person name="Pangilinan J."/>
            <person name="LaButti K."/>
            <person name="Riley R."/>
            <person name="Lipzen A."/>
            <person name="Clum A."/>
            <person name="Drula E."/>
            <person name="Henrissat B."/>
            <person name="Kohler A."/>
            <person name="Grigoriev I.V."/>
            <person name="Martin F.M."/>
            <person name="Hacquard S."/>
        </authorList>
    </citation>
    <scope>NUCLEOTIDE SEQUENCE</scope>
    <source>
        <strain evidence="2">MPI-SDFR-AT-0073</strain>
    </source>
</reference>
<dbReference type="GeneID" id="70132477"/>
<evidence type="ECO:0000313" key="2">
    <source>
        <dbReference type="EMBL" id="KAH6649067.1"/>
    </source>
</evidence>
<dbReference type="PANTHER" id="PTHR38788:SF3">
    <property type="entry name" value="CLR5 DOMAIN-CONTAINING PROTEIN"/>
    <property type="match status" value="1"/>
</dbReference>
<dbReference type="Pfam" id="PF14420">
    <property type="entry name" value="Clr5"/>
    <property type="match status" value="1"/>
</dbReference>
<dbReference type="InterPro" id="IPR025676">
    <property type="entry name" value="Clr5_dom"/>
</dbReference>
<organism evidence="2 3">
    <name type="scientific">Truncatella angustata</name>
    <dbReference type="NCBI Taxonomy" id="152316"/>
    <lineage>
        <taxon>Eukaryota</taxon>
        <taxon>Fungi</taxon>
        <taxon>Dikarya</taxon>
        <taxon>Ascomycota</taxon>
        <taxon>Pezizomycotina</taxon>
        <taxon>Sordariomycetes</taxon>
        <taxon>Xylariomycetidae</taxon>
        <taxon>Amphisphaeriales</taxon>
        <taxon>Sporocadaceae</taxon>
        <taxon>Truncatella</taxon>
    </lineage>
</organism>